<feature type="transmembrane region" description="Helical" evidence="1">
    <location>
        <begin position="170"/>
        <end position="193"/>
    </location>
</feature>
<feature type="transmembrane region" description="Helical" evidence="1">
    <location>
        <begin position="265"/>
        <end position="289"/>
    </location>
</feature>
<feature type="transmembrane region" description="Helical" evidence="1">
    <location>
        <begin position="301"/>
        <end position="318"/>
    </location>
</feature>
<dbReference type="PANTHER" id="PTHR23028:SF53">
    <property type="entry name" value="ACYL_TRANSF_3 DOMAIN-CONTAINING PROTEIN"/>
    <property type="match status" value="1"/>
</dbReference>
<feature type="domain" description="SGNH" evidence="3">
    <location>
        <begin position="424"/>
        <end position="640"/>
    </location>
</feature>
<evidence type="ECO:0000259" key="3">
    <source>
        <dbReference type="Pfam" id="PF19040"/>
    </source>
</evidence>
<dbReference type="Pfam" id="PF01757">
    <property type="entry name" value="Acyl_transf_3"/>
    <property type="match status" value="1"/>
</dbReference>
<accession>A0A6J6MZN3</accession>
<evidence type="ECO:0000259" key="2">
    <source>
        <dbReference type="Pfam" id="PF01757"/>
    </source>
</evidence>
<keyword evidence="1" id="KW-1133">Transmembrane helix</keyword>
<evidence type="ECO:0000313" key="4">
    <source>
        <dbReference type="EMBL" id="CAB4677753.1"/>
    </source>
</evidence>
<feature type="domain" description="Acyltransferase 3" evidence="2">
    <location>
        <begin position="15"/>
        <end position="342"/>
    </location>
</feature>
<feature type="transmembrane region" description="Helical" evidence="1">
    <location>
        <begin position="239"/>
        <end position="259"/>
    </location>
</feature>
<dbReference type="EMBL" id="CAEZWU010000209">
    <property type="protein sequence ID" value="CAB4677753.1"/>
    <property type="molecule type" value="Genomic_DNA"/>
</dbReference>
<dbReference type="Pfam" id="PF19040">
    <property type="entry name" value="SGNH"/>
    <property type="match status" value="1"/>
</dbReference>
<dbReference type="GO" id="GO:0016020">
    <property type="term" value="C:membrane"/>
    <property type="evidence" value="ECO:0007669"/>
    <property type="project" value="TreeGrafter"/>
</dbReference>
<protein>
    <submittedName>
        <fullName evidence="4">Unannotated protein</fullName>
    </submittedName>
</protein>
<feature type="transmembrane region" description="Helical" evidence="1">
    <location>
        <begin position="147"/>
        <end position="163"/>
    </location>
</feature>
<feature type="transmembrane region" description="Helical" evidence="1">
    <location>
        <begin position="205"/>
        <end position="227"/>
    </location>
</feature>
<dbReference type="InterPro" id="IPR002656">
    <property type="entry name" value="Acyl_transf_3_dom"/>
</dbReference>
<dbReference type="AlphaFoldDB" id="A0A6J6MZN3"/>
<dbReference type="InterPro" id="IPR043968">
    <property type="entry name" value="SGNH"/>
</dbReference>
<dbReference type="InterPro" id="IPR050879">
    <property type="entry name" value="Acyltransferase_3"/>
</dbReference>
<feature type="transmembrane region" description="Helical" evidence="1">
    <location>
        <begin position="78"/>
        <end position="98"/>
    </location>
</feature>
<organism evidence="4">
    <name type="scientific">freshwater metagenome</name>
    <dbReference type="NCBI Taxonomy" id="449393"/>
    <lineage>
        <taxon>unclassified sequences</taxon>
        <taxon>metagenomes</taxon>
        <taxon>ecological metagenomes</taxon>
    </lineage>
</organism>
<feature type="transmembrane region" description="Helical" evidence="1">
    <location>
        <begin position="324"/>
        <end position="345"/>
    </location>
</feature>
<dbReference type="SUPFAM" id="SSF52266">
    <property type="entry name" value="SGNH hydrolase"/>
    <property type="match status" value="1"/>
</dbReference>
<reference evidence="4" key="1">
    <citation type="submission" date="2020-05" db="EMBL/GenBank/DDBJ databases">
        <authorList>
            <person name="Chiriac C."/>
            <person name="Salcher M."/>
            <person name="Ghai R."/>
            <person name="Kavagutti S V."/>
        </authorList>
    </citation>
    <scope>NUCLEOTIDE SEQUENCE</scope>
</reference>
<feature type="transmembrane region" description="Helical" evidence="1">
    <location>
        <begin position="357"/>
        <end position="375"/>
    </location>
</feature>
<feature type="transmembrane region" description="Helical" evidence="1">
    <location>
        <begin position="36"/>
        <end position="57"/>
    </location>
</feature>
<keyword evidence="1" id="KW-0812">Transmembrane</keyword>
<dbReference type="GO" id="GO:0009103">
    <property type="term" value="P:lipopolysaccharide biosynthetic process"/>
    <property type="evidence" value="ECO:0007669"/>
    <property type="project" value="TreeGrafter"/>
</dbReference>
<feature type="transmembrane region" description="Helical" evidence="1">
    <location>
        <begin position="12"/>
        <end position="30"/>
    </location>
</feature>
<keyword evidence="1" id="KW-0472">Membrane</keyword>
<proteinExistence type="predicted"/>
<gene>
    <name evidence="4" type="ORF">UFOPK2292_01207</name>
</gene>
<name>A0A6J6MZN3_9ZZZZ</name>
<dbReference type="PANTHER" id="PTHR23028">
    <property type="entry name" value="ACETYLTRANSFERASE"/>
    <property type="match status" value="1"/>
</dbReference>
<evidence type="ECO:0000256" key="1">
    <source>
        <dbReference type="SAM" id="Phobius"/>
    </source>
</evidence>
<dbReference type="GO" id="GO:0016747">
    <property type="term" value="F:acyltransferase activity, transferring groups other than amino-acyl groups"/>
    <property type="evidence" value="ECO:0007669"/>
    <property type="project" value="InterPro"/>
</dbReference>
<sequence>MQGSDGVRKHLVHVQGLRGLAVLVVVLYHFNFFFHGGFIGVDMFFVISGFVIGRMLIQELDESGKINWKYFFFRRARRLIPSLVATLIGTVFLTWALFGAGAVAGLNKSLTSGSLFYSNFYFFLERGYVDLAGDPLRNLWSLSVEEQFYLGLPFLFLCLKLLGGNVRRKLFIFSVFVALISLATSIILVNYSLQFSVPQFLLPERFAFFSPFTRAWEFLVGFLLVFVPEKKKAHPLRNWLTVSAVVVLVSSSLFLDAWLPFPGWLAIPTVFGAAVLVLFGDQVPVLRVLLSNRLIRFCGDISYSLYLVHWPLFVTLQSKYGSEWYVSVSSLVLSFVLASVMYKYLEVPIRLLTWDKRRLVFGLSVVSIIFPIVLVRESPRFVKPPEPVENTATDDLSEREIRQQVINIGSKVCLDVHHKVPMPQMSDCIEGSDSSQPLVFLLGDSHANSASEGVIAAAKLSGIRVMTWSRSGCPFQVTSSVNRLCNGNRDILLAFIEKSKPDAVIIVNGVNHYLEGRREESFIPRGLRSRLKKNGFLYGETVRYLLERKIPTILMYEVPNMSSDERPLKEFLLRKETIAAENLEIQKVEQELGSRVIRVEPADVLCKSGICRQIQNGVGLYSDGQHLNADGALTLEPLFSAALVKAINSNEK</sequence>